<comment type="catalytic activity">
    <reaction evidence="9 10">
        <text>D-glucosamine 6-phosphate + acetyl-CoA = N-acetyl-D-glucosamine 6-phosphate + CoA + H(+)</text>
        <dbReference type="Rhea" id="RHEA:10292"/>
        <dbReference type="ChEBI" id="CHEBI:15378"/>
        <dbReference type="ChEBI" id="CHEBI:57287"/>
        <dbReference type="ChEBI" id="CHEBI:57288"/>
        <dbReference type="ChEBI" id="CHEBI:57513"/>
        <dbReference type="ChEBI" id="CHEBI:58725"/>
        <dbReference type="EC" id="2.3.1.4"/>
    </reaction>
</comment>
<reference evidence="14 15" key="2">
    <citation type="submission" date="2025-04" db="UniProtKB">
        <authorList>
            <consortium name="RefSeq"/>
        </authorList>
    </citation>
    <scope>IDENTIFICATION</scope>
    <source>
        <tissue evidence="14 15">Leaf</tissue>
    </source>
</reference>
<evidence type="ECO:0000313" key="24">
    <source>
        <dbReference type="RefSeq" id="XP_020082955.1"/>
    </source>
</evidence>
<keyword evidence="8 10" id="KW-0012">Acyltransferase</keyword>
<evidence type="ECO:0000256" key="10">
    <source>
        <dbReference type="RuleBase" id="RU365086"/>
    </source>
</evidence>
<dbReference type="GO" id="GO:0006044">
    <property type="term" value="P:N-acetylglucosamine metabolic process"/>
    <property type="evidence" value="ECO:0007669"/>
    <property type="project" value="UniProtKB-ARBA"/>
</dbReference>
<evidence type="ECO:0000256" key="7">
    <source>
        <dbReference type="ARBA" id="ARBA00023136"/>
    </source>
</evidence>
<evidence type="ECO:0000256" key="8">
    <source>
        <dbReference type="ARBA" id="ARBA00023315"/>
    </source>
</evidence>
<evidence type="ECO:0000313" key="17">
    <source>
        <dbReference type="RefSeq" id="XP_020082947.1"/>
    </source>
</evidence>
<dbReference type="SUPFAM" id="SSF55729">
    <property type="entry name" value="Acyl-CoA N-acyltransferases (Nat)"/>
    <property type="match status" value="1"/>
</dbReference>
<comment type="similarity">
    <text evidence="3 10">Belongs to the acetyltransferase family. GNA1 subfamily.</text>
</comment>
<dbReference type="AlphaFoldDB" id="A0A6P5EHL7"/>
<keyword evidence="6" id="KW-0256">Endoplasmic reticulum</keyword>
<evidence type="ECO:0000313" key="20">
    <source>
        <dbReference type="RefSeq" id="XP_020082950.1"/>
    </source>
</evidence>
<dbReference type="RefSeq" id="XP_020082949.1">
    <property type="nucleotide sequence ID" value="XM_020227360.1"/>
</dbReference>
<feature type="compositionally biased region" description="Basic and acidic residues" evidence="11">
    <location>
        <begin position="13"/>
        <end position="37"/>
    </location>
</feature>
<keyword evidence="13" id="KW-1185">Reference proteome</keyword>
<dbReference type="RefSeq" id="XP_020082952.1">
    <property type="nucleotide sequence ID" value="XM_020227363.1"/>
</dbReference>
<dbReference type="FunFam" id="3.40.630.30:FF:000048">
    <property type="entry name" value="Glucosamine 6-phosphate N-acetyltransferase"/>
    <property type="match status" value="1"/>
</dbReference>
<evidence type="ECO:0000256" key="4">
    <source>
        <dbReference type="ARBA" id="ARBA00011738"/>
    </source>
</evidence>
<dbReference type="EC" id="2.3.1.4" evidence="10"/>
<evidence type="ECO:0000313" key="16">
    <source>
        <dbReference type="RefSeq" id="XP_020082946.1"/>
    </source>
</evidence>
<accession>A0A6P5EHL7</accession>
<evidence type="ECO:0000256" key="11">
    <source>
        <dbReference type="SAM" id="MobiDB-lite"/>
    </source>
</evidence>
<dbReference type="GO" id="GO:0004343">
    <property type="term" value="F:glucosamine 6-phosphate N-acetyltransferase activity"/>
    <property type="evidence" value="ECO:0007669"/>
    <property type="project" value="UniProtKB-UniRule"/>
</dbReference>
<dbReference type="RefSeq" id="XP_020082955.1">
    <property type="nucleotide sequence ID" value="XM_020227366.1"/>
</dbReference>
<evidence type="ECO:0000313" key="18">
    <source>
        <dbReference type="RefSeq" id="XP_020082948.1"/>
    </source>
</evidence>
<evidence type="ECO:0000256" key="9">
    <source>
        <dbReference type="ARBA" id="ARBA00048964"/>
    </source>
</evidence>
<evidence type="ECO:0000256" key="3">
    <source>
        <dbReference type="ARBA" id="ARBA00006048"/>
    </source>
</evidence>
<dbReference type="OrthoDB" id="10039976at2759"/>
<dbReference type="InterPro" id="IPR039143">
    <property type="entry name" value="GNPNAT1-like"/>
</dbReference>
<comment type="pathway">
    <text evidence="2 10">Nucleotide-sugar biosynthesis; UDP-N-acetyl-alpha-D-glucosamine biosynthesis; N-acetyl-alpha-D-glucosamine 1-phosphate from alpha-D-glucosamine 6-phosphate (route I): step 1/2.</text>
</comment>
<proteinExistence type="inferred from homology"/>
<evidence type="ECO:0000313" key="19">
    <source>
        <dbReference type="RefSeq" id="XP_020082949.1"/>
    </source>
</evidence>
<feature type="domain" description="N-acetyltransferase" evidence="12">
    <location>
        <begin position="103"/>
        <end position="246"/>
    </location>
</feature>
<dbReference type="RefSeq" id="XP_020082953.1">
    <property type="nucleotide sequence ID" value="XM_020227364.1"/>
</dbReference>
<dbReference type="RefSeq" id="XP_020082944.1">
    <property type="nucleotide sequence ID" value="XM_020227355.1"/>
</dbReference>
<dbReference type="GO" id="GO:0006048">
    <property type="term" value="P:UDP-N-acetylglucosamine biosynthetic process"/>
    <property type="evidence" value="ECO:0007669"/>
    <property type="project" value="UniProtKB-UniRule"/>
</dbReference>
<gene>
    <name evidence="14 15 16 17 18 19 20 21 22 23 24" type="primary">LOC109706498</name>
</gene>
<dbReference type="UniPathway" id="UPA00113">
    <property type="reaction ID" value="UER00529"/>
</dbReference>
<dbReference type="PANTHER" id="PTHR13355:SF11">
    <property type="entry name" value="GLUCOSAMINE 6-PHOSPHATE N-ACETYLTRANSFERASE"/>
    <property type="match status" value="1"/>
</dbReference>
<dbReference type="RefSeq" id="XP_020082945.1">
    <property type="nucleotide sequence ID" value="XM_020227356.1"/>
</dbReference>
<dbReference type="RefSeq" id="XP_020082946.1">
    <property type="nucleotide sequence ID" value="XM_020227357.1"/>
</dbReference>
<feature type="compositionally biased region" description="Basic and acidic residues" evidence="11">
    <location>
        <begin position="70"/>
        <end position="96"/>
    </location>
</feature>
<dbReference type="Gene3D" id="3.40.630.30">
    <property type="match status" value="1"/>
</dbReference>
<evidence type="ECO:0000313" key="14">
    <source>
        <dbReference type="RefSeq" id="XP_020082944.1"/>
    </source>
</evidence>
<feature type="compositionally biased region" description="Pro residues" evidence="11">
    <location>
        <begin position="57"/>
        <end position="66"/>
    </location>
</feature>
<dbReference type="PANTHER" id="PTHR13355">
    <property type="entry name" value="GLUCOSAMINE 6-PHOSPHATE N-ACETYLTRANSFERASE"/>
    <property type="match status" value="1"/>
</dbReference>
<dbReference type="RefSeq" id="XP_020082950.1">
    <property type="nucleotide sequence ID" value="XM_020227361.1"/>
</dbReference>
<evidence type="ECO:0000313" key="22">
    <source>
        <dbReference type="RefSeq" id="XP_020082952.1"/>
    </source>
</evidence>
<sequence>MSKNAAITKLSTRGRERERERERERGNHPRPQRERTPPHRASPWASRSAFPKHATARPPPPPPSFDPDPDPDHERGGAQRDDLKMATRRAEERGEGEGEGVPVPIRRLEMGDHAKGFVELLGQLSSCPELTEADFGARFADLAALGDDHLVLVAEDPRSGRIVATGSVFVEKKFIRGCGKVGHIEDVVVDKAARGRRLGQRVIRRLADHARAIGCYKVILGCNPDLRSFYVECGFVEKDVQMALYF</sequence>
<evidence type="ECO:0000313" key="15">
    <source>
        <dbReference type="RefSeq" id="XP_020082945.1"/>
    </source>
</evidence>
<dbReference type="CDD" id="cd04301">
    <property type="entry name" value="NAT_SF"/>
    <property type="match status" value="1"/>
</dbReference>
<protein>
    <recommendedName>
        <fullName evidence="10">Glucosamine 6-phosphate N-acetyltransferase</fullName>
        <ecNumber evidence="10">2.3.1.4</ecNumber>
    </recommendedName>
</protein>
<evidence type="ECO:0000313" key="21">
    <source>
        <dbReference type="RefSeq" id="XP_020082951.1"/>
    </source>
</evidence>
<evidence type="ECO:0000313" key="23">
    <source>
        <dbReference type="RefSeq" id="XP_020082953.1"/>
    </source>
</evidence>
<evidence type="ECO:0000259" key="12">
    <source>
        <dbReference type="PROSITE" id="PS51186"/>
    </source>
</evidence>
<dbReference type="RefSeq" id="XP_020082947.1">
    <property type="nucleotide sequence ID" value="XM_020227358.1"/>
</dbReference>
<evidence type="ECO:0000313" key="13">
    <source>
        <dbReference type="Proteomes" id="UP000515123"/>
    </source>
</evidence>
<organism evidence="21">
    <name type="scientific">Ananas comosus</name>
    <name type="common">Pineapple</name>
    <name type="synonym">Ananas ananas</name>
    <dbReference type="NCBI Taxonomy" id="4615"/>
    <lineage>
        <taxon>Eukaryota</taxon>
        <taxon>Viridiplantae</taxon>
        <taxon>Streptophyta</taxon>
        <taxon>Embryophyta</taxon>
        <taxon>Tracheophyta</taxon>
        <taxon>Spermatophyta</taxon>
        <taxon>Magnoliopsida</taxon>
        <taxon>Liliopsida</taxon>
        <taxon>Poales</taxon>
        <taxon>Bromeliaceae</taxon>
        <taxon>Bromelioideae</taxon>
        <taxon>Ananas</taxon>
    </lineage>
</organism>
<reference evidence="13" key="1">
    <citation type="journal article" date="2015" name="Nat. Genet.">
        <title>The pineapple genome and the evolution of CAM photosynthesis.</title>
        <authorList>
            <person name="Ming R."/>
            <person name="VanBuren R."/>
            <person name="Wai C.M."/>
            <person name="Tang H."/>
            <person name="Schatz M.C."/>
            <person name="Bowers J.E."/>
            <person name="Lyons E."/>
            <person name="Wang M.L."/>
            <person name="Chen J."/>
            <person name="Biggers E."/>
            <person name="Zhang J."/>
            <person name="Huang L."/>
            <person name="Zhang L."/>
            <person name="Miao W."/>
            <person name="Zhang J."/>
            <person name="Ye Z."/>
            <person name="Miao C."/>
            <person name="Lin Z."/>
            <person name="Wang H."/>
            <person name="Zhou H."/>
            <person name="Yim W.C."/>
            <person name="Priest H.D."/>
            <person name="Zheng C."/>
            <person name="Woodhouse M."/>
            <person name="Edger P.P."/>
            <person name="Guyot R."/>
            <person name="Guo H.B."/>
            <person name="Guo H."/>
            <person name="Zheng G."/>
            <person name="Singh R."/>
            <person name="Sharma A."/>
            <person name="Min X."/>
            <person name="Zheng Y."/>
            <person name="Lee H."/>
            <person name="Gurtowski J."/>
            <person name="Sedlazeck F.J."/>
            <person name="Harkess A."/>
            <person name="McKain M.R."/>
            <person name="Liao Z."/>
            <person name="Fang J."/>
            <person name="Liu J."/>
            <person name="Zhang X."/>
            <person name="Zhang Q."/>
            <person name="Hu W."/>
            <person name="Qin Y."/>
            <person name="Wang K."/>
            <person name="Chen L.Y."/>
            <person name="Shirley N."/>
            <person name="Lin Y.R."/>
            <person name="Liu L.Y."/>
            <person name="Hernandez A.G."/>
            <person name="Wright C.L."/>
            <person name="Bulone V."/>
            <person name="Tuskan G.A."/>
            <person name="Heath K."/>
            <person name="Zee F."/>
            <person name="Moore P.H."/>
            <person name="Sunkar R."/>
            <person name="Leebens-Mack J.H."/>
            <person name="Mockler T."/>
            <person name="Bennetzen J.L."/>
            <person name="Freeling M."/>
            <person name="Sankoff D."/>
            <person name="Paterson A.H."/>
            <person name="Zhu X."/>
            <person name="Yang X."/>
            <person name="Smith J.A."/>
            <person name="Cushman J.C."/>
            <person name="Paull R.E."/>
            <person name="Yu Q."/>
        </authorList>
    </citation>
    <scope>NUCLEOTIDE SEQUENCE [LARGE SCALE GENOMIC DNA]</scope>
    <source>
        <strain evidence="13">cv. F153</strain>
    </source>
</reference>
<keyword evidence="7" id="KW-0472">Membrane</keyword>
<feature type="compositionally biased region" description="Polar residues" evidence="11">
    <location>
        <begin position="1"/>
        <end position="11"/>
    </location>
</feature>
<dbReference type="Pfam" id="PF00583">
    <property type="entry name" value="Acetyltransf_1"/>
    <property type="match status" value="1"/>
</dbReference>
<dbReference type="GO" id="GO:0005789">
    <property type="term" value="C:endoplasmic reticulum membrane"/>
    <property type="evidence" value="ECO:0007669"/>
    <property type="project" value="UniProtKB-SubCell"/>
</dbReference>
<comment type="subunit">
    <text evidence="4 10">Homodimer.</text>
</comment>
<dbReference type="InterPro" id="IPR000182">
    <property type="entry name" value="GNAT_dom"/>
</dbReference>
<dbReference type="Proteomes" id="UP000515123">
    <property type="component" value="Linkage group 2"/>
</dbReference>
<evidence type="ECO:0000256" key="5">
    <source>
        <dbReference type="ARBA" id="ARBA00022679"/>
    </source>
</evidence>
<evidence type="ECO:0000256" key="2">
    <source>
        <dbReference type="ARBA" id="ARBA00004832"/>
    </source>
</evidence>
<evidence type="ECO:0000256" key="1">
    <source>
        <dbReference type="ARBA" id="ARBA00004406"/>
    </source>
</evidence>
<dbReference type="RefSeq" id="XP_020082948.1">
    <property type="nucleotide sequence ID" value="XM_020227359.1"/>
</dbReference>
<name>A0A6P5EHL7_ANACO</name>
<keyword evidence="5 10" id="KW-0808">Transferase</keyword>
<dbReference type="InterPro" id="IPR016181">
    <property type="entry name" value="Acyl_CoA_acyltransferase"/>
</dbReference>
<feature type="region of interest" description="Disordered" evidence="11">
    <location>
        <begin position="1"/>
        <end position="102"/>
    </location>
</feature>
<evidence type="ECO:0000256" key="6">
    <source>
        <dbReference type="ARBA" id="ARBA00022824"/>
    </source>
</evidence>
<dbReference type="PROSITE" id="PS51186">
    <property type="entry name" value="GNAT"/>
    <property type="match status" value="1"/>
</dbReference>
<comment type="subcellular location">
    <subcellularLocation>
        <location evidence="1">Endoplasmic reticulum membrane</location>
        <topology evidence="1">Peripheral membrane protein</topology>
    </subcellularLocation>
</comment>
<dbReference type="GeneID" id="109706498"/>
<dbReference type="RefSeq" id="XP_020082951.1">
    <property type="nucleotide sequence ID" value="XM_020227362.1"/>
</dbReference>